<keyword evidence="5 7" id="KW-1133">Transmembrane helix</keyword>
<dbReference type="PANTHER" id="PTHR14969">
    <property type="entry name" value="SPHINGOSINE-1-PHOSPHATE PHOSPHOHYDROLASE"/>
    <property type="match status" value="1"/>
</dbReference>
<dbReference type="SMART" id="SM00014">
    <property type="entry name" value="acidPPc"/>
    <property type="match status" value="1"/>
</dbReference>
<evidence type="ECO:0000259" key="8">
    <source>
        <dbReference type="SMART" id="SM00014"/>
    </source>
</evidence>
<dbReference type="Proteomes" id="UP000623678">
    <property type="component" value="Unassembled WGS sequence"/>
</dbReference>
<reference evidence="9" key="1">
    <citation type="submission" date="2020-08" db="EMBL/GenBank/DDBJ databases">
        <title>Genome public.</title>
        <authorList>
            <person name="Liu C."/>
            <person name="Sun Q."/>
        </authorList>
    </citation>
    <scope>NUCLEOTIDE SEQUENCE</scope>
    <source>
        <strain evidence="9">NSJ-64</strain>
    </source>
</reference>
<comment type="subcellular location">
    <subcellularLocation>
        <location evidence="1">Cell membrane</location>
        <topology evidence="1">Multi-pass membrane protein</topology>
    </subcellularLocation>
</comment>
<organism evidence="9 10">
    <name type="scientific">Youxingia wuxianensis</name>
    <dbReference type="NCBI Taxonomy" id="2763678"/>
    <lineage>
        <taxon>Bacteria</taxon>
        <taxon>Bacillati</taxon>
        <taxon>Bacillota</taxon>
        <taxon>Clostridia</taxon>
        <taxon>Eubacteriales</taxon>
        <taxon>Oscillospiraceae</taxon>
        <taxon>Youxingia</taxon>
    </lineage>
</organism>
<dbReference type="InterPro" id="IPR036938">
    <property type="entry name" value="PAP2/HPO_sf"/>
</dbReference>
<dbReference type="GO" id="GO:0005886">
    <property type="term" value="C:plasma membrane"/>
    <property type="evidence" value="ECO:0007669"/>
    <property type="project" value="UniProtKB-SubCell"/>
</dbReference>
<dbReference type="AlphaFoldDB" id="A0A926ENW0"/>
<dbReference type="RefSeq" id="WP_262395179.1">
    <property type="nucleotide sequence ID" value="NZ_JACRTD010000004.1"/>
</dbReference>
<proteinExistence type="predicted"/>
<feature type="domain" description="Phosphatidic acid phosphatase type 2/haloperoxidase" evidence="8">
    <location>
        <begin position="57"/>
        <end position="167"/>
    </location>
</feature>
<evidence type="ECO:0000313" key="9">
    <source>
        <dbReference type="EMBL" id="MBC8585398.1"/>
    </source>
</evidence>
<accession>A0A926ENW0</accession>
<evidence type="ECO:0000256" key="7">
    <source>
        <dbReference type="SAM" id="Phobius"/>
    </source>
</evidence>
<keyword evidence="10" id="KW-1185">Reference proteome</keyword>
<keyword evidence="2" id="KW-1003">Cell membrane</keyword>
<evidence type="ECO:0000256" key="4">
    <source>
        <dbReference type="ARBA" id="ARBA00022801"/>
    </source>
</evidence>
<feature type="transmembrane region" description="Helical" evidence="7">
    <location>
        <begin position="26"/>
        <end position="50"/>
    </location>
</feature>
<dbReference type="InterPro" id="IPR000326">
    <property type="entry name" value="PAP2/HPO"/>
</dbReference>
<dbReference type="Gene3D" id="1.20.144.10">
    <property type="entry name" value="Phosphatidic acid phosphatase type 2/haloperoxidase"/>
    <property type="match status" value="1"/>
</dbReference>
<name>A0A926ENW0_9FIRM</name>
<dbReference type="Pfam" id="PF01569">
    <property type="entry name" value="PAP2"/>
    <property type="match status" value="1"/>
</dbReference>
<comment type="caution">
    <text evidence="9">The sequence shown here is derived from an EMBL/GenBank/DDBJ whole genome shotgun (WGS) entry which is preliminary data.</text>
</comment>
<dbReference type="SUPFAM" id="SSF48317">
    <property type="entry name" value="Acid phosphatase/Vanadium-dependent haloperoxidase"/>
    <property type="match status" value="1"/>
</dbReference>
<dbReference type="PANTHER" id="PTHR14969:SF62">
    <property type="entry name" value="DECAPRENYLPHOSPHORYL-5-PHOSPHORIBOSE PHOSPHATASE RV3807C-RELATED"/>
    <property type="match status" value="1"/>
</dbReference>
<gene>
    <name evidence="9" type="ORF">H8705_07360</name>
</gene>
<keyword evidence="4" id="KW-0378">Hydrolase</keyword>
<evidence type="ECO:0000256" key="2">
    <source>
        <dbReference type="ARBA" id="ARBA00022475"/>
    </source>
</evidence>
<evidence type="ECO:0000256" key="1">
    <source>
        <dbReference type="ARBA" id="ARBA00004651"/>
    </source>
</evidence>
<dbReference type="EMBL" id="JACRTD010000004">
    <property type="protein sequence ID" value="MBC8585398.1"/>
    <property type="molecule type" value="Genomic_DNA"/>
</dbReference>
<evidence type="ECO:0000313" key="10">
    <source>
        <dbReference type="Proteomes" id="UP000623678"/>
    </source>
</evidence>
<keyword evidence="3 7" id="KW-0812">Transmembrane</keyword>
<evidence type="ECO:0000256" key="5">
    <source>
        <dbReference type="ARBA" id="ARBA00022989"/>
    </source>
</evidence>
<feature type="transmembrane region" description="Helical" evidence="7">
    <location>
        <begin position="57"/>
        <end position="76"/>
    </location>
</feature>
<evidence type="ECO:0000256" key="6">
    <source>
        <dbReference type="ARBA" id="ARBA00023136"/>
    </source>
</evidence>
<dbReference type="GO" id="GO:0016787">
    <property type="term" value="F:hydrolase activity"/>
    <property type="evidence" value="ECO:0007669"/>
    <property type="project" value="UniProtKB-KW"/>
</dbReference>
<sequence>MDTIFQADLTIVTWIHEHLSCAFLDWLLPFITTLGNSGFIWLVFSVLLLWSKKTRPYGVMCALALLMTTLIGEFAIKNLVGRLRPFSHLPQLTLLISPPSGFSFPSGHSSSSFAGALCIYFMDKKLGRCALVLAGLIAFSRLYLTVHYLTDVACGIALGIACAYLSRRICRKFSWGKNL</sequence>
<evidence type="ECO:0000256" key="3">
    <source>
        <dbReference type="ARBA" id="ARBA00022692"/>
    </source>
</evidence>
<keyword evidence="6 7" id="KW-0472">Membrane</keyword>
<protein>
    <submittedName>
        <fullName evidence="9">Phosphatase PAP2 family protein</fullName>
    </submittedName>
</protein>
<feature type="transmembrane region" description="Helical" evidence="7">
    <location>
        <begin position="152"/>
        <end position="170"/>
    </location>
</feature>